<keyword evidence="3" id="KW-0547">Nucleotide-binding</keyword>
<keyword evidence="7" id="KW-1185">Reference proteome</keyword>
<evidence type="ECO:0000256" key="4">
    <source>
        <dbReference type="ARBA" id="ARBA00022777"/>
    </source>
</evidence>
<reference evidence="6" key="1">
    <citation type="submission" date="2020-10" db="EMBL/GenBank/DDBJ databases">
        <authorList>
            <person name="Han B."/>
            <person name="Lu T."/>
            <person name="Zhao Q."/>
            <person name="Huang X."/>
            <person name="Zhao Y."/>
        </authorList>
    </citation>
    <scope>NUCLEOTIDE SEQUENCE</scope>
</reference>
<protein>
    <submittedName>
        <fullName evidence="6">Uncharacterized protein</fullName>
    </submittedName>
</protein>
<dbReference type="GO" id="GO:0007165">
    <property type="term" value="P:signal transduction"/>
    <property type="evidence" value="ECO:0007669"/>
    <property type="project" value="TreeGrafter"/>
</dbReference>
<dbReference type="OrthoDB" id="272141at2759"/>
<keyword evidence="1" id="KW-0723">Serine/threonine-protein kinase</keyword>
<evidence type="ECO:0000313" key="6">
    <source>
        <dbReference type="EMBL" id="CAD6246400.1"/>
    </source>
</evidence>
<dbReference type="GO" id="GO:0005634">
    <property type="term" value="C:nucleus"/>
    <property type="evidence" value="ECO:0007669"/>
    <property type="project" value="TreeGrafter"/>
</dbReference>
<evidence type="ECO:0000256" key="5">
    <source>
        <dbReference type="ARBA" id="ARBA00022840"/>
    </source>
</evidence>
<evidence type="ECO:0000256" key="2">
    <source>
        <dbReference type="ARBA" id="ARBA00022679"/>
    </source>
</evidence>
<keyword evidence="2" id="KW-0808">Transferase</keyword>
<accession>A0A811PS47</accession>
<dbReference type="PANTHER" id="PTHR24057:SF0">
    <property type="entry name" value="PROTEIN KINASE SHAGGY-RELATED"/>
    <property type="match status" value="1"/>
</dbReference>
<dbReference type="GO" id="GO:0005524">
    <property type="term" value="F:ATP binding"/>
    <property type="evidence" value="ECO:0007669"/>
    <property type="project" value="UniProtKB-KW"/>
</dbReference>
<keyword evidence="4" id="KW-0418">Kinase</keyword>
<evidence type="ECO:0000256" key="1">
    <source>
        <dbReference type="ARBA" id="ARBA00022527"/>
    </source>
</evidence>
<sequence>MNFGNNGILSRTLDQAAQGSQGTLVCTNGYNVTAVLHLTLTTFCLAAPYHVPCSGAPVPWHERSPVVDRRFQLQTMACAKRGTGGGSTSGAHGIILFHTGHLQQCLQRLQPIFPGESVVEQLVEIIKVLGTPTREEIQCMNRNYTVFGFPQIKAHPWPKFTIILLLRHMVTVGAANQFAFSLLTLSDQSRY</sequence>
<dbReference type="GO" id="GO:0004674">
    <property type="term" value="F:protein serine/threonine kinase activity"/>
    <property type="evidence" value="ECO:0007669"/>
    <property type="project" value="UniProtKB-KW"/>
</dbReference>
<proteinExistence type="predicted"/>
<evidence type="ECO:0000256" key="3">
    <source>
        <dbReference type="ARBA" id="ARBA00022741"/>
    </source>
</evidence>
<dbReference type="GO" id="GO:0030154">
    <property type="term" value="P:cell differentiation"/>
    <property type="evidence" value="ECO:0007669"/>
    <property type="project" value="TreeGrafter"/>
</dbReference>
<dbReference type="AlphaFoldDB" id="A0A811PS47"/>
<organism evidence="6 7">
    <name type="scientific">Miscanthus lutarioriparius</name>
    <dbReference type="NCBI Taxonomy" id="422564"/>
    <lineage>
        <taxon>Eukaryota</taxon>
        <taxon>Viridiplantae</taxon>
        <taxon>Streptophyta</taxon>
        <taxon>Embryophyta</taxon>
        <taxon>Tracheophyta</taxon>
        <taxon>Spermatophyta</taxon>
        <taxon>Magnoliopsida</taxon>
        <taxon>Liliopsida</taxon>
        <taxon>Poales</taxon>
        <taxon>Poaceae</taxon>
        <taxon>PACMAD clade</taxon>
        <taxon>Panicoideae</taxon>
        <taxon>Andropogonodae</taxon>
        <taxon>Andropogoneae</taxon>
        <taxon>Saccharinae</taxon>
        <taxon>Miscanthus</taxon>
    </lineage>
</organism>
<gene>
    <name evidence="6" type="ORF">NCGR_LOCUS30662</name>
</gene>
<name>A0A811PS47_9POAL</name>
<evidence type="ECO:0000313" key="7">
    <source>
        <dbReference type="Proteomes" id="UP000604825"/>
    </source>
</evidence>
<dbReference type="Proteomes" id="UP000604825">
    <property type="component" value="Unassembled WGS sequence"/>
</dbReference>
<dbReference type="InterPro" id="IPR050591">
    <property type="entry name" value="GSK-3"/>
</dbReference>
<dbReference type="PANTHER" id="PTHR24057">
    <property type="entry name" value="GLYCOGEN SYNTHASE KINASE-3 ALPHA"/>
    <property type="match status" value="1"/>
</dbReference>
<dbReference type="GO" id="GO:0005737">
    <property type="term" value="C:cytoplasm"/>
    <property type="evidence" value="ECO:0007669"/>
    <property type="project" value="TreeGrafter"/>
</dbReference>
<dbReference type="Gene3D" id="1.10.510.10">
    <property type="entry name" value="Transferase(Phosphotransferase) domain 1"/>
    <property type="match status" value="1"/>
</dbReference>
<keyword evidence="5" id="KW-0067">ATP-binding</keyword>
<comment type="caution">
    <text evidence="6">The sequence shown here is derived from an EMBL/GenBank/DDBJ whole genome shotgun (WGS) entry which is preliminary data.</text>
</comment>
<dbReference type="EMBL" id="CAJGYO010000007">
    <property type="protein sequence ID" value="CAD6246400.1"/>
    <property type="molecule type" value="Genomic_DNA"/>
</dbReference>